<keyword evidence="4" id="KW-0460">Magnesium</keyword>
<dbReference type="EMBL" id="BAAADS010000001">
    <property type="protein sequence ID" value="GAA0591926.1"/>
    <property type="molecule type" value="Genomic_DNA"/>
</dbReference>
<comment type="caution">
    <text evidence="6">The sequence shown here is derived from an EMBL/GenBank/DDBJ whole genome shotgun (WGS) entry which is preliminary data.</text>
</comment>
<dbReference type="PANTHER" id="PTHR31609">
    <property type="entry name" value="YDJC DEACETYLASE FAMILY MEMBER"/>
    <property type="match status" value="1"/>
</dbReference>
<dbReference type="InterPro" id="IPR022948">
    <property type="entry name" value="COD_ChbG_bac"/>
</dbReference>
<evidence type="ECO:0000313" key="6">
    <source>
        <dbReference type="EMBL" id="GAA0591926.1"/>
    </source>
</evidence>
<dbReference type="CDD" id="cd10803">
    <property type="entry name" value="YdjC_EF3048_like"/>
    <property type="match status" value="1"/>
</dbReference>
<reference evidence="6 7" key="1">
    <citation type="journal article" date="2019" name="Int. J. Syst. Evol. Microbiol.">
        <title>The Global Catalogue of Microorganisms (GCM) 10K type strain sequencing project: providing services to taxonomists for standard genome sequencing and annotation.</title>
        <authorList>
            <consortium name="The Broad Institute Genomics Platform"/>
            <consortium name="The Broad Institute Genome Sequencing Center for Infectious Disease"/>
            <person name="Wu L."/>
            <person name="Ma J."/>
        </authorList>
    </citation>
    <scope>NUCLEOTIDE SEQUENCE [LARGE SCALE GENOMIC DNA]</scope>
    <source>
        <strain evidence="6 7">JCM 15395</strain>
    </source>
</reference>
<organism evidence="6 7">
    <name type="scientific">Virgibacillus siamensis</name>
    <dbReference type="NCBI Taxonomy" id="480071"/>
    <lineage>
        <taxon>Bacteria</taxon>
        <taxon>Bacillati</taxon>
        <taxon>Bacillota</taxon>
        <taxon>Bacilli</taxon>
        <taxon>Bacillales</taxon>
        <taxon>Bacillaceae</taxon>
        <taxon>Virgibacillus</taxon>
    </lineage>
</organism>
<dbReference type="NCBIfam" id="NF002559">
    <property type="entry name" value="PRK02134.1"/>
    <property type="match status" value="1"/>
</dbReference>
<evidence type="ECO:0000256" key="2">
    <source>
        <dbReference type="ARBA" id="ARBA00022723"/>
    </source>
</evidence>
<dbReference type="Gene3D" id="3.20.20.370">
    <property type="entry name" value="Glycoside hydrolase/deacetylase"/>
    <property type="match status" value="1"/>
</dbReference>
<sequence>MMRVLFNADDFGLTKGVTDGIIRAHTEGVVQSTTMMMNGHTVPYAVRQAKNTPTLASGIHLVLTWGKPISDKVPGLLGNDGHFKYNNSFADMEAPNPAEVEKEWRAQIEAFLKTGLSLHHIDSHHHVHGWEPLKNTVSKLAAEYQVPVRYVDSLQEYPELLLTEQLWLGFYGDGVDETIFDNLKKLQTDSVEVMTHPAVVDKRLMEVSSYNEKRKKELEILSRLTFPDWVERLV</sequence>
<evidence type="ECO:0000256" key="1">
    <source>
        <dbReference type="ARBA" id="ARBA00001946"/>
    </source>
</evidence>
<dbReference type="Proteomes" id="UP001500866">
    <property type="component" value="Unassembled WGS sequence"/>
</dbReference>
<dbReference type="RefSeq" id="WP_343809997.1">
    <property type="nucleotide sequence ID" value="NZ_BAAADS010000001.1"/>
</dbReference>
<accession>A0ABN1FJ56</accession>
<keyword evidence="7" id="KW-1185">Reference proteome</keyword>
<keyword evidence="2" id="KW-0479">Metal-binding</keyword>
<evidence type="ECO:0000256" key="4">
    <source>
        <dbReference type="ARBA" id="ARBA00022842"/>
    </source>
</evidence>
<dbReference type="InterPro" id="IPR011330">
    <property type="entry name" value="Glyco_hydro/deAcase_b/a-brl"/>
</dbReference>
<keyword evidence="3" id="KW-0378">Hydrolase</keyword>
<evidence type="ECO:0000256" key="5">
    <source>
        <dbReference type="ARBA" id="ARBA00023277"/>
    </source>
</evidence>
<gene>
    <name evidence="6" type="primary">chbG</name>
    <name evidence="6" type="ORF">GCM10009001_05090</name>
</gene>
<proteinExistence type="predicted"/>
<protein>
    <submittedName>
        <fullName evidence="6">Chitin disaccharide deacetylase</fullName>
    </submittedName>
</protein>
<name>A0ABN1FJ56_9BACI</name>
<evidence type="ECO:0000313" key="7">
    <source>
        <dbReference type="Proteomes" id="UP001500866"/>
    </source>
</evidence>
<dbReference type="InterPro" id="IPR006879">
    <property type="entry name" value="YdjC-like"/>
</dbReference>
<dbReference type="PANTHER" id="PTHR31609:SF1">
    <property type="entry name" value="CARBOHYDRATE DEACETYLASE"/>
    <property type="match status" value="1"/>
</dbReference>
<evidence type="ECO:0000256" key="3">
    <source>
        <dbReference type="ARBA" id="ARBA00022801"/>
    </source>
</evidence>
<comment type="cofactor">
    <cofactor evidence="1">
        <name>Mg(2+)</name>
        <dbReference type="ChEBI" id="CHEBI:18420"/>
    </cofactor>
</comment>
<dbReference type="Pfam" id="PF04794">
    <property type="entry name" value="YdjC"/>
    <property type="match status" value="1"/>
</dbReference>
<dbReference type="SUPFAM" id="SSF88713">
    <property type="entry name" value="Glycoside hydrolase/deacetylase"/>
    <property type="match status" value="1"/>
</dbReference>
<keyword evidence="5" id="KW-0119">Carbohydrate metabolism</keyword>